<dbReference type="NCBIfam" id="TIGR01128">
    <property type="entry name" value="holA"/>
    <property type="match status" value="1"/>
</dbReference>
<dbReference type="GO" id="GO:0003887">
    <property type="term" value="F:DNA-directed DNA polymerase activity"/>
    <property type="evidence" value="ECO:0007669"/>
    <property type="project" value="UniProtKB-KW"/>
</dbReference>
<evidence type="ECO:0000256" key="8">
    <source>
        <dbReference type="ARBA" id="ARBA00049244"/>
    </source>
</evidence>
<comment type="caution">
    <text evidence="11">The sequence shown here is derived from an EMBL/GenBank/DDBJ whole genome shotgun (WGS) entry which is preliminary data.</text>
</comment>
<evidence type="ECO:0000313" key="11">
    <source>
        <dbReference type="EMBL" id="MDA3733631.1"/>
    </source>
</evidence>
<evidence type="ECO:0000256" key="6">
    <source>
        <dbReference type="ARBA" id="ARBA00022932"/>
    </source>
</evidence>
<evidence type="ECO:0000256" key="7">
    <source>
        <dbReference type="ARBA" id="ARBA00034754"/>
    </source>
</evidence>
<dbReference type="InterPro" id="IPR008921">
    <property type="entry name" value="DNA_pol3_clamp-load_cplx_C"/>
</dbReference>
<reference evidence="11" key="1">
    <citation type="journal article" date="2023" name="Int. J. Syst. Evol. Microbiol.">
        <title>&lt;i&gt;Holtiella tumoricola&lt;/i&gt; gen. nov. sp. nov., isolated from a human clinical sample.</title>
        <authorList>
            <person name="Allen-Vercoe E."/>
            <person name="Daigneault M.C."/>
            <person name="Vancuren S.J."/>
            <person name="Cochrane K."/>
            <person name="O'Neal L.L."/>
            <person name="Sankaranarayanan K."/>
            <person name="Lawson P.A."/>
        </authorList>
    </citation>
    <scope>NUCLEOTIDE SEQUENCE</scope>
    <source>
        <strain evidence="11">CC70A</strain>
    </source>
</reference>
<dbReference type="InterPro" id="IPR048466">
    <property type="entry name" value="DNA_pol3_delta-like_C"/>
</dbReference>
<feature type="domain" description="DNA polymerase III delta N-terminal" evidence="9">
    <location>
        <begin position="8"/>
        <end position="123"/>
    </location>
</feature>
<dbReference type="SUPFAM" id="SSF52540">
    <property type="entry name" value="P-loop containing nucleoside triphosphate hydrolases"/>
    <property type="match status" value="1"/>
</dbReference>
<dbReference type="Pfam" id="PF21694">
    <property type="entry name" value="DNA_pol3_delta_C"/>
    <property type="match status" value="1"/>
</dbReference>
<proteinExistence type="inferred from homology"/>
<dbReference type="SUPFAM" id="SSF48019">
    <property type="entry name" value="post-AAA+ oligomerization domain-like"/>
    <property type="match status" value="1"/>
</dbReference>
<keyword evidence="6" id="KW-0239">DNA-directed DNA polymerase</keyword>
<dbReference type="InterPro" id="IPR005790">
    <property type="entry name" value="DNA_polIII_delta"/>
</dbReference>
<dbReference type="PANTHER" id="PTHR34388">
    <property type="entry name" value="DNA POLYMERASE III SUBUNIT DELTA"/>
    <property type="match status" value="1"/>
</dbReference>
<protein>
    <recommendedName>
        <fullName evidence="2">DNA polymerase III subunit delta</fullName>
        <ecNumber evidence="1">2.7.7.7</ecNumber>
    </recommendedName>
</protein>
<feature type="domain" description="DNA polymerase III delta subunit-like C-terminal" evidence="10">
    <location>
        <begin position="196"/>
        <end position="315"/>
    </location>
</feature>
<comment type="similarity">
    <text evidence="7">Belongs to the DNA polymerase HolA subunit family.</text>
</comment>
<dbReference type="EMBL" id="JAQIFT010000068">
    <property type="protein sequence ID" value="MDA3733631.1"/>
    <property type="molecule type" value="Genomic_DNA"/>
</dbReference>
<keyword evidence="3 11" id="KW-0808">Transferase</keyword>
<evidence type="ECO:0000256" key="5">
    <source>
        <dbReference type="ARBA" id="ARBA00022705"/>
    </source>
</evidence>
<keyword evidence="4 11" id="KW-0548">Nucleotidyltransferase</keyword>
<dbReference type="GO" id="GO:0009360">
    <property type="term" value="C:DNA polymerase III complex"/>
    <property type="evidence" value="ECO:0007669"/>
    <property type="project" value="InterPro"/>
</dbReference>
<keyword evidence="12" id="KW-1185">Reference proteome</keyword>
<sequence length="322" mass="36727">MEKQGITLIYGEDEWVKNEALKAIKAKTVDESDLMNYSYFEGKDIEVANIIDIGETMPFFAEQKLIVVKNSGYFKVGKKDDTQKLLDWLKVKPEYSLIVFVEQDVDKRNSLYKYIQKDFTAIEGNTPNDEALVKIIGNACKERGLNIDSGLIKYLAMNLPKQVSHILVELDKLASYVGDGKVTREAIDNVCIFSLEQRVFELLKAVSQNQTQMALGIYNKLIESKESPIGVLVLIGRQYRQLLQVKYLQRNNANPKSIAQTLGIPYYVAQDLCMQAQRFTFKNLQDILELCLESDEAIKTGKMEQVKCVEFLIIKCITLNHQ</sequence>
<organism evidence="11 12">
    <name type="scientific">Holtiella tumoricola</name>
    <dbReference type="NCBI Taxonomy" id="3018743"/>
    <lineage>
        <taxon>Bacteria</taxon>
        <taxon>Bacillati</taxon>
        <taxon>Bacillota</taxon>
        <taxon>Clostridia</taxon>
        <taxon>Lachnospirales</taxon>
        <taxon>Cellulosilyticaceae</taxon>
        <taxon>Holtiella</taxon>
    </lineage>
</organism>
<name>A0AA42DRE5_9FIRM</name>
<dbReference type="AlphaFoldDB" id="A0AA42DRE5"/>
<evidence type="ECO:0000313" key="12">
    <source>
        <dbReference type="Proteomes" id="UP001169242"/>
    </source>
</evidence>
<dbReference type="Gene3D" id="1.10.8.60">
    <property type="match status" value="1"/>
</dbReference>
<dbReference type="GO" id="GO:0003677">
    <property type="term" value="F:DNA binding"/>
    <property type="evidence" value="ECO:0007669"/>
    <property type="project" value="InterPro"/>
</dbReference>
<comment type="catalytic activity">
    <reaction evidence="8">
        <text>DNA(n) + a 2'-deoxyribonucleoside 5'-triphosphate = DNA(n+1) + diphosphate</text>
        <dbReference type="Rhea" id="RHEA:22508"/>
        <dbReference type="Rhea" id="RHEA-COMP:17339"/>
        <dbReference type="Rhea" id="RHEA-COMP:17340"/>
        <dbReference type="ChEBI" id="CHEBI:33019"/>
        <dbReference type="ChEBI" id="CHEBI:61560"/>
        <dbReference type="ChEBI" id="CHEBI:173112"/>
        <dbReference type="EC" id="2.7.7.7"/>
    </reaction>
</comment>
<dbReference type="InterPro" id="IPR010372">
    <property type="entry name" value="DNA_pol3_delta_N"/>
</dbReference>
<evidence type="ECO:0000256" key="4">
    <source>
        <dbReference type="ARBA" id="ARBA00022695"/>
    </source>
</evidence>
<evidence type="ECO:0000259" key="10">
    <source>
        <dbReference type="Pfam" id="PF21694"/>
    </source>
</evidence>
<evidence type="ECO:0000259" key="9">
    <source>
        <dbReference type="Pfam" id="PF06144"/>
    </source>
</evidence>
<dbReference type="Gene3D" id="3.40.50.300">
    <property type="entry name" value="P-loop containing nucleotide triphosphate hydrolases"/>
    <property type="match status" value="1"/>
</dbReference>
<keyword evidence="5" id="KW-0235">DNA replication</keyword>
<dbReference type="PANTHER" id="PTHR34388:SF1">
    <property type="entry name" value="DNA POLYMERASE III SUBUNIT DELTA"/>
    <property type="match status" value="1"/>
</dbReference>
<evidence type="ECO:0000256" key="2">
    <source>
        <dbReference type="ARBA" id="ARBA00017703"/>
    </source>
</evidence>
<evidence type="ECO:0000256" key="1">
    <source>
        <dbReference type="ARBA" id="ARBA00012417"/>
    </source>
</evidence>
<dbReference type="Gene3D" id="1.20.272.10">
    <property type="match status" value="1"/>
</dbReference>
<accession>A0AA42DRE5</accession>
<gene>
    <name evidence="11" type="primary">holA</name>
    <name evidence="11" type="ORF">PBV87_19355</name>
</gene>
<dbReference type="GO" id="GO:0006261">
    <property type="term" value="P:DNA-templated DNA replication"/>
    <property type="evidence" value="ECO:0007669"/>
    <property type="project" value="TreeGrafter"/>
</dbReference>
<dbReference type="RefSeq" id="WP_271013427.1">
    <property type="nucleotide sequence ID" value="NZ_JAQIFT010000068.1"/>
</dbReference>
<dbReference type="Pfam" id="PF06144">
    <property type="entry name" value="DNA_pol3_delta"/>
    <property type="match status" value="1"/>
</dbReference>
<dbReference type="Proteomes" id="UP001169242">
    <property type="component" value="Unassembled WGS sequence"/>
</dbReference>
<dbReference type="EC" id="2.7.7.7" evidence="1"/>
<evidence type="ECO:0000256" key="3">
    <source>
        <dbReference type="ARBA" id="ARBA00022679"/>
    </source>
</evidence>
<dbReference type="InterPro" id="IPR027417">
    <property type="entry name" value="P-loop_NTPase"/>
</dbReference>